<dbReference type="FunFam" id="3.20.20.100:FF:000015">
    <property type="entry name" value="Oxidoreductase, aldo/keto reductase family"/>
    <property type="match status" value="1"/>
</dbReference>
<feature type="binding site" evidence="5">
    <location>
        <position position="110"/>
    </location>
    <ligand>
        <name>substrate</name>
    </ligand>
</feature>
<dbReference type="GO" id="GO:0050109">
    <property type="term" value="F:morphine 6-dehydrogenase activity"/>
    <property type="evidence" value="ECO:0007669"/>
    <property type="project" value="UniProtKB-EC"/>
</dbReference>
<keyword evidence="2" id="KW-0521">NADP</keyword>
<evidence type="ECO:0000256" key="6">
    <source>
        <dbReference type="PIRSR" id="PIRSR000097-3"/>
    </source>
</evidence>
<evidence type="ECO:0000256" key="2">
    <source>
        <dbReference type="ARBA" id="ARBA00022857"/>
    </source>
</evidence>
<dbReference type="PANTHER" id="PTHR43827:SF3">
    <property type="entry name" value="NADP-DEPENDENT OXIDOREDUCTASE DOMAIN-CONTAINING PROTEIN"/>
    <property type="match status" value="1"/>
</dbReference>
<dbReference type="Gene3D" id="3.20.20.100">
    <property type="entry name" value="NADP-dependent oxidoreductase domain"/>
    <property type="match status" value="1"/>
</dbReference>
<dbReference type="InterPro" id="IPR020471">
    <property type="entry name" value="AKR"/>
</dbReference>
<sequence length="294" mass="32197">MTGTNPLITLNNGVQIPALGLGVYQSAPEETTDAVVTALHDGYRLIDTAAAYFNEREVGEGIARSDVDRSEIFVTTKVWISDYGYDSALRAFDVSLRKLGLEQLDLWLLHQPLPSDFEKTISAYKAAEKLLAEGRVRAIGVSNQTPKQLDELISRTGVVPAVNQIQVHPYYTQPEWRAANESHGILTQSWSPIGGSYVYRGAETNPLEDPVITALADKYAKTSAQIVLRWHLDHGFCAIPKSVKAHRIAENFDVFDFALTSDEVVAIDALDTGVRGGPDPDSLDLQNAGFSIPD</sequence>
<dbReference type="InterPro" id="IPR018170">
    <property type="entry name" value="Aldo/ket_reductase_CS"/>
</dbReference>
<dbReference type="Pfam" id="PF00248">
    <property type="entry name" value="Aldo_ket_red"/>
    <property type="match status" value="1"/>
</dbReference>
<feature type="site" description="Lowers pKa of active site Tyr" evidence="6">
    <location>
        <position position="77"/>
    </location>
</feature>
<dbReference type="Proteomes" id="UP000067448">
    <property type="component" value="Unassembled WGS sequence"/>
</dbReference>
<dbReference type="EMBL" id="BCMM01000066">
    <property type="protein sequence ID" value="GAQ67783.1"/>
    <property type="molecule type" value="Genomic_DNA"/>
</dbReference>
<evidence type="ECO:0000313" key="9">
    <source>
        <dbReference type="Proteomes" id="UP000067448"/>
    </source>
</evidence>
<evidence type="ECO:0000313" key="8">
    <source>
        <dbReference type="EMBL" id="GAQ67783.1"/>
    </source>
</evidence>
<dbReference type="PANTHER" id="PTHR43827">
    <property type="entry name" value="2,5-DIKETO-D-GLUCONIC ACID REDUCTASE"/>
    <property type="match status" value="1"/>
</dbReference>
<feature type="active site" description="Proton donor" evidence="4">
    <location>
        <position position="52"/>
    </location>
</feature>
<dbReference type="OrthoDB" id="9804790at2"/>
<accession>A0A100JY12</accession>
<evidence type="ECO:0000256" key="1">
    <source>
        <dbReference type="ARBA" id="ARBA00007905"/>
    </source>
</evidence>
<evidence type="ECO:0000259" key="7">
    <source>
        <dbReference type="Pfam" id="PF00248"/>
    </source>
</evidence>
<reference evidence="8 9" key="2">
    <citation type="journal article" date="2016" name="Genome Announc.">
        <title>Draft Genome Sequences of Streptomyces scabiei S58, Streptomyces turgidiscabies T45, and Streptomyces acidiscabies a10, the Pathogens of Potato Common Scab, Isolated in Japan.</title>
        <authorList>
            <person name="Tomihama T."/>
            <person name="Nishi Y."/>
            <person name="Sakai M."/>
            <person name="Ikenaga M."/>
            <person name="Okubo T."/>
            <person name="Ikeda S."/>
        </authorList>
    </citation>
    <scope>NUCLEOTIDE SEQUENCE [LARGE SCALE GENOMIC DNA]</scope>
    <source>
        <strain evidence="8 9">S58</strain>
    </source>
</reference>
<dbReference type="InterPro" id="IPR023210">
    <property type="entry name" value="NADP_OxRdtase_dom"/>
</dbReference>
<reference evidence="9" key="3">
    <citation type="submission" date="2016-02" db="EMBL/GenBank/DDBJ databases">
        <title>Draft genome of pathogenic Streptomyces sp. in Japan.</title>
        <authorList>
            <person name="Tomihama T."/>
            <person name="Ikenaga M."/>
            <person name="Sakai M."/>
            <person name="Okubo T."/>
            <person name="Ikeda S."/>
        </authorList>
    </citation>
    <scope>NUCLEOTIDE SEQUENCE [LARGE SCALE GENOMIC DNA]</scope>
    <source>
        <strain evidence="9">S58</strain>
    </source>
</reference>
<gene>
    <name evidence="8" type="primary">morA</name>
    <name evidence="8" type="ORF">SsS58_08239</name>
</gene>
<comment type="similarity">
    <text evidence="1">Belongs to the aldo/keto reductase family.</text>
</comment>
<dbReference type="PIRSF" id="PIRSF000097">
    <property type="entry name" value="AKR"/>
    <property type="match status" value="1"/>
</dbReference>
<evidence type="ECO:0000256" key="5">
    <source>
        <dbReference type="PIRSR" id="PIRSR000097-2"/>
    </source>
</evidence>
<protein>
    <submittedName>
        <fullName evidence="8">Morphine 6-dehydrogenase</fullName>
        <ecNumber evidence="8">1.1.1.218</ecNumber>
    </submittedName>
</protein>
<dbReference type="EC" id="1.1.1.218" evidence="8"/>
<dbReference type="SUPFAM" id="SSF51430">
    <property type="entry name" value="NAD(P)-linked oxidoreductase"/>
    <property type="match status" value="1"/>
</dbReference>
<evidence type="ECO:0000256" key="4">
    <source>
        <dbReference type="PIRSR" id="PIRSR000097-1"/>
    </source>
</evidence>
<dbReference type="PROSITE" id="PS00063">
    <property type="entry name" value="ALDOKETO_REDUCTASE_3"/>
    <property type="match status" value="1"/>
</dbReference>
<proteinExistence type="inferred from homology"/>
<dbReference type="PROSITE" id="PS00798">
    <property type="entry name" value="ALDOKETO_REDUCTASE_1"/>
    <property type="match status" value="1"/>
</dbReference>
<dbReference type="OMA" id="WPPFLYD"/>
<reference evidence="9" key="1">
    <citation type="submission" date="2015-11" db="EMBL/GenBank/DDBJ databases">
        <authorList>
            <consortium name="Cross-ministerial Strategic Innovation Promotion Program (SIP) consortium"/>
            <person name="Tomihama T."/>
            <person name="Ikenaga M."/>
            <person name="Sakai M."/>
            <person name="Okubo T."/>
            <person name="Ikeda S."/>
        </authorList>
    </citation>
    <scope>NUCLEOTIDE SEQUENCE [LARGE SCALE GENOMIC DNA]</scope>
    <source>
        <strain evidence="9">S58</strain>
    </source>
</reference>
<feature type="domain" description="NADP-dependent oxidoreductase" evidence="7">
    <location>
        <begin position="25"/>
        <end position="271"/>
    </location>
</feature>
<dbReference type="InterPro" id="IPR036812">
    <property type="entry name" value="NAD(P)_OxRdtase_dom_sf"/>
</dbReference>
<dbReference type="PRINTS" id="PR00069">
    <property type="entry name" value="ALDKETRDTASE"/>
</dbReference>
<keyword evidence="3 8" id="KW-0560">Oxidoreductase</keyword>
<dbReference type="AlphaFoldDB" id="A0A100JY12"/>
<evidence type="ECO:0000256" key="3">
    <source>
        <dbReference type="ARBA" id="ARBA00023002"/>
    </source>
</evidence>
<comment type="caution">
    <text evidence="8">The sequence shown here is derived from an EMBL/GenBank/DDBJ whole genome shotgun (WGS) entry which is preliminary data.</text>
</comment>
<name>A0A100JY12_STRSC</name>
<organism evidence="8 9">
    <name type="scientific">Streptomyces scabiei</name>
    <dbReference type="NCBI Taxonomy" id="1930"/>
    <lineage>
        <taxon>Bacteria</taxon>
        <taxon>Bacillati</taxon>
        <taxon>Actinomycetota</taxon>
        <taxon>Actinomycetes</taxon>
        <taxon>Kitasatosporales</taxon>
        <taxon>Streptomycetaceae</taxon>
        <taxon>Streptomyces</taxon>
    </lineage>
</organism>
<dbReference type="GeneID" id="79932524"/>
<dbReference type="RefSeq" id="WP_013002525.1">
    <property type="nucleotide sequence ID" value="NZ_BCMM01000066.1"/>
</dbReference>